<feature type="binding site" evidence="7">
    <location>
        <begin position="129"/>
        <end position="133"/>
    </location>
    <ligand>
        <name>NADP(+)</name>
        <dbReference type="ChEBI" id="CHEBI:58349"/>
    </ligand>
</feature>
<dbReference type="CDD" id="cd01065">
    <property type="entry name" value="NAD_bind_Shikimate_DH"/>
    <property type="match status" value="1"/>
</dbReference>
<evidence type="ECO:0000256" key="6">
    <source>
        <dbReference type="ARBA" id="ARBA00023141"/>
    </source>
</evidence>
<feature type="binding site" evidence="7">
    <location>
        <begin position="19"/>
        <end position="21"/>
    </location>
    <ligand>
        <name>shikimate</name>
        <dbReference type="ChEBI" id="CHEBI:36208"/>
    </ligand>
</feature>
<evidence type="ECO:0000256" key="7">
    <source>
        <dbReference type="HAMAP-Rule" id="MF_00222"/>
    </source>
</evidence>
<dbReference type="InterPro" id="IPR036291">
    <property type="entry name" value="NAD(P)-bd_dom_sf"/>
</dbReference>
<evidence type="ECO:0000256" key="5">
    <source>
        <dbReference type="ARBA" id="ARBA00023002"/>
    </source>
</evidence>
<evidence type="ECO:0000256" key="2">
    <source>
        <dbReference type="ARBA" id="ARBA00012962"/>
    </source>
</evidence>
<reference evidence="9" key="1">
    <citation type="submission" date="2022-06" db="EMBL/GenBank/DDBJ databases">
        <title>Genome sequence of Phormidium yuhuli AB48 isolated from an industrial photobioreactor environment.</title>
        <authorList>
            <person name="Qiu Y."/>
            <person name="Noonan A.J.C."/>
            <person name="Dofher K."/>
            <person name="Koch M."/>
            <person name="Kieft B."/>
            <person name="Lin X."/>
            <person name="Ziels R.M."/>
            <person name="Hallam S.J."/>
        </authorList>
    </citation>
    <scope>NUCLEOTIDE SEQUENCE</scope>
    <source>
        <strain evidence="9">AB48</strain>
    </source>
</reference>
<comment type="function">
    <text evidence="7">Involved in the biosynthesis of the chorismate, which leads to the biosynthesis of aromatic amino acids. Catalyzes the reversible NADPH linked reduction of 3-dehydroshikimate (DHSA) to yield shikimate (SA).</text>
</comment>
<evidence type="ECO:0000256" key="1">
    <source>
        <dbReference type="ARBA" id="ARBA00004871"/>
    </source>
</evidence>
<dbReference type="SUPFAM" id="SSF51735">
    <property type="entry name" value="NAD(P)-binding Rossmann-fold domains"/>
    <property type="match status" value="1"/>
</dbReference>
<feature type="binding site" evidence="7">
    <location>
        <position position="227"/>
    </location>
    <ligand>
        <name>NADP(+)</name>
        <dbReference type="ChEBI" id="CHEBI:58349"/>
    </ligand>
</feature>
<sequence>MVTGHTKLLGIIGNPVEHSLSPAMQNAALREMGLDFIYLPFPVASEGIEAALSGFAAIGVVGFNVTIPHKQAVIPYLTQQTEVAEGVGAVNTVLYRDGGWWGTNTDVAGFIAPLQEIPHWGDRTAVILGYGGAARAVVAGLTQLGCGTIHVVGRDKQKLTHFAESWQGSSLGVQITPHLWDSLPELLPQTHLLVNTTPVGMGVEGDRSPLSPTDVAQLPDGSIIYDLIYTPRPTKLLQLAQERGLRTIDGTEMLVQQGAAALRFWTEPFTSKPVPVNIMRDTLLSHLS</sequence>
<evidence type="ECO:0000313" key="9">
    <source>
        <dbReference type="EMBL" id="USR90334.1"/>
    </source>
</evidence>
<comment type="subunit">
    <text evidence="7">Homodimer.</text>
</comment>
<dbReference type="PANTHER" id="PTHR21089">
    <property type="entry name" value="SHIKIMATE DEHYDROGENASE"/>
    <property type="match status" value="1"/>
</dbReference>
<evidence type="ECO:0000256" key="3">
    <source>
        <dbReference type="ARBA" id="ARBA00022605"/>
    </source>
</evidence>
<dbReference type="PANTHER" id="PTHR21089:SF1">
    <property type="entry name" value="BIFUNCTIONAL 3-DEHYDROQUINATE DEHYDRATASE_SHIKIMATE DEHYDROGENASE, CHLOROPLASTIC"/>
    <property type="match status" value="1"/>
</dbReference>
<dbReference type="GO" id="GO:0004764">
    <property type="term" value="F:shikimate 3-dehydrogenase (NADP+) activity"/>
    <property type="evidence" value="ECO:0007669"/>
    <property type="project" value="UniProtKB-EC"/>
</dbReference>
<dbReference type="Gene3D" id="3.40.50.720">
    <property type="entry name" value="NAD(P)-binding Rossmann-like Domain"/>
    <property type="match status" value="1"/>
</dbReference>
<feature type="binding site" evidence="7">
    <location>
        <position position="82"/>
    </location>
    <ligand>
        <name>NADP(+)</name>
        <dbReference type="ChEBI" id="CHEBI:58349"/>
    </ligand>
</feature>
<protein>
    <recommendedName>
        <fullName evidence="2 7">Shikimate dehydrogenase (NADP(+))</fullName>
        <shortName evidence="7">SDH</shortName>
        <ecNumber evidence="2 7">1.1.1.25</ecNumber>
    </recommendedName>
</protein>
<name>A0ABY5AMB8_9CYAN</name>
<feature type="binding site" evidence="7">
    <location>
        <position position="229"/>
    </location>
    <ligand>
        <name>shikimate</name>
        <dbReference type="ChEBI" id="CHEBI:36208"/>
    </ligand>
</feature>
<dbReference type="NCBIfam" id="NF001314">
    <property type="entry name" value="PRK00258.2-2"/>
    <property type="match status" value="1"/>
</dbReference>
<comment type="similarity">
    <text evidence="7">Belongs to the shikimate dehydrogenase family.</text>
</comment>
<keyword evidence="3 7" id="KW-0028">Amino-acid biosynthesis</keyword>
<dbReference type="Pfam" id="PF08501">
    <property type="entry name" value="Shikimate_dh_N"/>
    <property type="match status" value="1"/>
</dbReference>
<comment type="catalytic activity">
    <reaction evidence="7">
        <text>shikimate + NADP(+) = 3-dehydroshikimate + NADPH + H(+)</text>
        <dbReference type="Rhea" id="RHEA:17737"/>
        <dbReference type="ChEBI" id="CHEBI:15378"/>
        <dbReference type="ChEBI" id="CHEBI:16630"/>
        <dbReference type="ChEBI" id="CHEBI:36208"/>
        <dbReference type="ChEBI" id="CHEBI:57783"/>
        <dbReference type="ChEBI" id="CHEBI:58349"/>
        <dbReference type="EC" id="1.1.1.25"/>
    </reaction>
</comment>
<dbReference type="SUPFAM" id="SSF53223">
    <property type="entry name" value="Aminoacid dehydrogenase-like, N-terminal domain"/>
    <property type="match status" value="1"/>
</dbReference>
<evidence type="ECO:0000256" key="4">
    <source>
        <dbReference type="ARBA" id="ARBA00022857"/>
    </source>
</evidence>
<comment type="pathway">
    <text evidence="1 7">Metabolic intermediate biosynthesis; chorismate biosynthesis; chorismate from D-erythrose 4-phosphate and phosphoenolpyruvate: step 4/7.</text>
</comment>
<keyword evidence="5 7" id="KW-0560">Oxidoreductase</keyword>
<dbReference type="InterPro" id="IPR013708">
    <property type="entry name" value="Shikimate_DH-bd_N"/>
</dbReference>
<dbReference type="InterPro" id="IPR046346">
    <property type="entry name" value="Aminoacid_DH-like_N_sf"/>
</dbReference>
<dbReference type="EC" id="1.1.1.25" evidence="2 7"/>
<dbReference type="NCBIfam" id="TIGR00507">
    <property type="entry name" value="aroE"/>
    <property type="match status" value="1"/>
</dbReference>
<comment type="caution">
    <text evidence="7">Lacks conserved residue(s) required for the propagation of feature annotation.</text>
</comment>
<accession>A0ABY5AMB8</accession>
<feature type="binding site" evidence="7">
    <location>
        <position position="250"/>
    </location>
    <ligand>
        <name>NADP(+)</name>
        <dbReference type="ChEBI" id="CHEBI:58349"/>
    </ligand>
</feature>
<keyword evidence="6 7" id="KW-0057">Aromatic amino acid biosynthesis</keyword>
<feature type="domain" description="Shikimate dehydrogenase substrate binding N-terminal" evidence="8">
    <location>
        <begin position="11"/>
        <end position="93"/>
    </location>
</feature>
<feature type="binding site" evidence="7">
    <location>
        <position position="257"/>
    </location>
    <ligand>
        <name>shikimate</name>
        <dbReference type="ChEBI" id="CHEBI:36208"/>
    </ligand>
</feature>
<dbReference type="EMBL" id="CP098611">
    <property type="protein sequence ID" value="USR90334.1"/>
    <property type="molecule type" value="Genomic_DNA"/>
</dbReference>
<dbReference type="Proteomes" id="UP001056708">
    <property type="component" value="Chromosome"/>
</dbReference>
<feature type="binding site" evidence="7">
    <location>
        <position position="106"/>
    </location>
    <ligand>
        <name>shikimate</name>
        <dbReference type="ChEBI" id="CHEBI:36208"/>
    </ligand>
</feature>
<feature type="binding site" evidence="7">
    <location>
        <position position="91"/>
    </location>
    <ligand>
        <name>shikimate</name>
        <dbReference type="ChEBI" id="CHEBI:36208"/>
    </ligand>
</feature>
<dbReference type="InterPro" id="IPR011342">
    <property type="entry name" value="Shikimate_DH"/>
</dbReference>
<evidence type="ECO:0000259" key="8">
    <source>
        <dbReference type="Pfam" id="PF08501"/>
    </source>
</evidence>
<evidence type="ECO:0000313" key="10">
    <source>
        <dbReference type="Proteomes" id="UP001056708"/>
    </source>
</evidence>
<organism evidence="9 10">
    <name type="scientific">Phormidium yuhuli AB48</name>
    <dbReference type="NCBI Taxonomy" id="2940671"/>
    <lineage>
        <taxon>Bacteria</taxon>
        <taxon>Bacillati</taxon>
        <taxon>Cyanobacteriota</taxon>
        <taxon>Cyanophyceae</taxon>
        <taxon>Oscillatoriophycideae</taxon>
        <taxon>Oscillatoriales</taxon>
        <taxon>Oscillatoriaceae</taxon>
        <taxon>Phormidium</taxon>
        <taxon>Phormidium yuhuli</taxon>
    </lineage>
</organism>
<dbReference type="Gene3D" id="3.40.50.10860">
    <property type="entry name" value="Leucine Dehydrogenase, chain A, domain 1"/>
    <property type="match status" value="1"/>
</dbReference>
<dbReference type="InterPro" id="IPR022893">
    <property type="entry name" value="Shikimate_DH_fam"/>
</dbReference>
<proteinExistence type="inferred from homology"/>
<keyword evidence="10" id="KW-1185">Reference proteome</keyword>
<keyword evidence="4 7" id="KW-0521">NADP</keyword>
<gene>
    <name evidence="7" type="primary">aroE</name>
    <name evidence="9" type="ORF">NEA10_16025</name>
</gene>
<feature type="binding site" evidence="7">
    <location>
        <position position="66"/>
    </location>
    <ligand>
        <name>shikimate</name>
        <dbReference type="ChEBI" id="CHEBI:36208"/>
    </ligand>
</feature>
<feature type="active site" description="Proton acceptor" evidence="7">
    <location>
        <position position="70"/>
    </location>
</feature>
<dbReference type="HAMAP" id="MF_00222">
    <property type="entry name" value="Shikimate_DH_AroE"/>
    <property type="match status" value="1"/>
</dbReference>
<dbReference type="RefSeq" id="WP_252662367.1">
    <property type="nucleotide sequence ID" value="NZ_CP098611.1"/>
</dbReference>